<evidence type="ECO:0000313" key="1">
    <source>
        <dbReference type="EMBL" id="RIB06563.1"/>
    </source>
</evidence>
<dbReference type="Proteomes" id="UP000266673">
    <property type="component" value="Unassembled WGS sequence"/>
</dbReference>
<accession>A0A397UGX3</accession>
<comment type="caution">
    <text evidence="1">The sequence shown here is derived from an EMBL/GenBank/DDBJ whole genome shotgun (WGS) entry which is preliminary data.</text>
</comment>
<gene>
    <name evidence="1" type="ORF">C2G38_2216748</name>
</gene>
<protein>
    <submittedName>
        <fullName evidence="1">Uncharacterized protein</fullName>
    </submittedName>
</protein>
<dbReference type="STRING" id="44941.A0A397UGX3"/>
<evidence type="ECO:0000313" key="2">
    <source>
        <dbReference type="Proteomes" id="UP000266673"/>
    </source>
</evidence>
<organism evidence="1 2">
    <name type="scientific">Gigaspora rosea</name>
    <dbReference type="NCBI Taxonomy" id="44941"/>
    <lineage>
        <taxon>Eukaryota</taxon>
        <taxon>Fungi</taxon>
        <taxon>Fungi incertae sedis</taxon>
        <taxon>Mucoromycota</taxon>
        <taxon>Glomeromycotina</taxon>
        <taxon>Glomeromycetes</taxon>
        <taxon>Diversisporales</taxon>
        <taxon>Gigasporaceae</taxon>
        <taxon>Gigaspora</taxon>
    </lineage>
</organism>
<name>A0A397UGX3_9GLOM</name>
<reference evidence="1 2" key="1">
    <citation type="submission" date="2018-06" db="EMBL/GenBank/DDBJ databases">
        <title>Comparative genomics reveals the genomic features of Rhizophagus irregularis, R. cerebriforme, R. diaphanum and Gigaspora rosea, and their symbiotic lifestyle signature.</title>
        <authorList>
            <person name="Morin E."/>
            <person name="San Clemente H."/>
            <person name="Chen E.C.H."/>
            <person name="De La Providencia I."/>
            <person name="Hainaut M."/>
            <person name="Kuo A."/>
            <person name="Kohler A."/>
            <person name="Murat C."/>
            <person name="Tang N."/>
            <person name="Roy S."/>
            <person name="Loubradou J."/>
            <person name="Henrissat B."/>
            <person name="Grigoriev I.V."/>
            <person name="Corradi N."/>
            <person name="Roux C."/>
            <person name="Martin F.M."/>
        </authorList>
    </citation>
    <scope>NUCLEOTIDE SEQUENCE [LARGE SCALE GENOMIC DNA]</scope>
    <source>
        <strain evidence="1 2">DAOM 194757</strain>
    </source>
</reference>
<keyword evidence="2" id="KW-1185">Reference proteome</keyword>
<sequence length="341" mass="39694">MEHLRRYLQKDYAKILLVTKQGVPINNSCISHCLAHAFGDCNYLYPNICKECENLFEFFNQLQEKLDIKQHEFLIDYQNHLVAFMAHHTCRTYLNAQLAAKLESLDHNGELILVDFKMRINSQSARETKEVFFGKRGWTLYTVLVYQKSLDEKLNIQPSTIEKIIKDYVFEKPSPSSTTYTQPVKTWTVSTQNKCKEEFMNQANIRLVSMNSDEDSVLINSENITDMDIDASLRGRWAFQENLKVNHKDPVKRLTEKVKGLLGVMFHSGVTNTKLKMDAAEMHMELLRRAQQCEIKYQNVLKVSTIANWIKRTSRAVKQSMALQFLDKTEVPEFQTTHEQP</sequence>
<dbReference type="EMBL" id="QKWP01001793">
    <property type="protein sequence ID" value="RIB06563.1"/>
    <property type="molecule type" value="Genomic_DNA"/>
</dbReference>
<proteinExistence type="predicted"/>
<dbReference type="AlphaFoldDB" id="A0A397UGX3"/>